<dbReference type="eggNOG" id="COG2334">
    <property type="taxonomic scope" value="Bacteria"/>
</dbReference>
<dbReference type="PATRIC" id="fig|742817.3.peg.1229"/>
<organism evidence="2 3">
    <name type="scientific">Odoribacter laneus YIT 12061</name>
    <dbReference type="NCBI Taxonomy" id="742817"/>
    <lineage>
        <taxon>Bacteria</taxon>
        <taxon>Pseudomonadati</taxon>
        <taxon>Bacteroidota</taxon>
        <taxon>Bacteroidia</taxon>
        <taxon>Bacteroidales</taxon>
        <taxon>Odoribacteraceae</taxon>
        <taxon>Odoribacter</taxon>
    </lineage>
</organism>
<dbReference type="InterPro" id="IPR050249">
    <property type="entry name" value="Pseudomonas-type_ThrB"/>
</dbReference>
<feature type="domain" description="Aminoglycoside phosphotransferase" evidence="1">
    <location>
        <begin position="20"/>
        <end position="257"/>
    </location>
</feature>
<dbReference type="GeneID" id="98068746"/>
<sequence length="366" mass="42093">MENRLNSICNQFQLEGTILTVKPLGEGFINDTLMITTAEATAPNYILQRKNKNIFQNIPAMMENIQQVTTHLKNKIVAQGGDPMREALTITPTKDGKLYYQDEDGEYWAVCVFIGDTIAYQKADTPELAYQGGKGIGKFQAMLSDFTEPLTDILPGFHNIRYRFQQWDQVLAKDPVGRKATVPSEIQWIERRREEMLHFWELVENGTIPTRVTHNDTKINNILFDKQGNVLCVIDLDTVLSSTCLNDYGDAMRSYTNTGLEDDENLDNVSMNLDIFRGYTQGYLSETAQFLNPAEIDYLAFSAKYITYEQVLRFLMDYIDGDKYYKVKNQVHNLVRARAQHKLLQSMEAQYEQMCSIVKEEIAKYK</sequence>
<name>H1DFX3_9BACT</name>
<dbReference type="RefSeq" id="WP_009136307.1">
    <property type="nucleotide sequence ID" value="NZ_JH594596.1"/>
</dbReference>
<dbReference type="SUPFAM" id="SSF56112">
    <property type="entry name" value="Protein kinase-like (PK-like)"/>
    <property type="match status" value="1"/>
</dbReference>
<dbReference type="HOGENOM" id="CLU_037718_0_0_10"/>
<dbReference type="STRING" id="742817.HMPREF9449_01159"/>
<proteinExistence type="predicted"/>
<accession>H1DFX3</accession>
<evidence type="ECO:0000313" key="2">
    <source>
        <dbReference type="EMBL" id="EHP48796.1"/>
    </source>
</evidence>
<dbReference type="Gene3D" id="3.90.1200.10">
    <property type="match status" value="1"/>
</dbReference>
<dbReference type="InterPro" id="IPR011009">
    <property type="entry name" value="Kinase-like_dom_sf"/>
</dbReference>
<evidence type="ECO:0000313" key="3">
    <source>
        <dbReference type="Proteomes" id="UP000004892"/>
    </source>
</evidence>
<dbReference type="EMBL" id="ADMC01000017">
    <property type="protein sequence ID" value="EHP48796.1"/>
    <property type="molecule type" value="Genomic_DNA"/>
</dbReference>
<dbReference type="AlphaFoldDB" id="H1DFX3"/>
<dbReference type="PANTHER" id="PTHR21064:SF5">
    <property type="entry name" value="SLR1880 PROTEIN"/>
    <property type="match status" value="1"/>
</dbReference>
<gene>
    <name evidence="2" type="ORF">HMPREF9449_01159</name>
</gene>
<reference evidence="2 3" key="1">
    <citation type="submission" date="2012-01" db="EMBL/GenBank/DDBJ databases">
        <title>The Genome Sequence of Odoribacter laneus YIT 12061.</title>
        <authorList>
            <consortium name="The Broad Institute Genome Sequencing Platform"/>
            <person name="Earl A."/>
            <person name="Ward D."/>
            <person name="Feldgarden M."/>
            <person name="Gevers D."/>
            <person name="Morotomi M."/>
            <person name="Young S.K."/>
            <person name="Zeng Q."/>
            <person name="Gargeya S."/>
            <person name="Fitzgerald M."/>
            <person name="Haas B."/>
            <person name="Abouelleil A."/>
            <person name="Alvarado L."/>
            <person name="Arachchi H.M."/>
            <person name="Berlin A."/>
            <person name="Chapman S.B."/>
            <person name="Gearin G."/>
            <person name="Goldberg J."/>
            <person name="Griggs A."/>
            <person name="Gujja S."/>
            <person name="Hansen M."/>
            <person name="Heiman D."/>
            <person name="Howarth C."/>
            <person name="Larimer J."/>
            <person name="Lui A."/>
            <person name="MacDonald P.J.P."/>
            <person name="McCowen C."/>
            <person name="Montmayeur A."/>
            <person name="Murphy C."/>
            <person name="Neiman D."/>
            <person name="Pearson M."/>
            <person name="Priest M."/>
            <person name="Roberts A."/>
            <person name="Saif S."/>
            <person name="Shea T."/>
            <person name="Sisk P."/>
            <person name="Stolte C."/>
            <person name="Sykes S."/>
            <person name="Wortman J."/>
            <person name="Nusbaum C."/>
            <person name="Birren B."/>
        </authorList>
    </citation>
    <scope>NUCLEOTIDE SEQUENCE [LARGE SCALE GENOMIC DNA]</scope>
    <source>
        <strain evidence="2 3">YIT 12061</strain>
    </source>
</reference>
<evidence type="ECO:0000259" key="1">
    <source>
        <dbReference type="Pfam" id="PF01636"/>
    </source>
</evidence>
<keyword evidence="3" id="KW-1185">Reference proteome</keyword>
<dbReference type="Proteomes" id="UP000004892">
    <property type="component" value="Unassembled WGS sequence"/>
</dbReference>
<protein>
    <recommendedName>
        <fullName evidence="1">Aminoglycoside phosphotransferase domain-containing protein</fullName>
    </recommendedName>
</protein>
<dbReference type="InterPro" id="IPR002575">
    <property type="entry name" value="Aminoglycoside_PTrfase"/>
</dbReference>
<dbReference type="Pfam" id="PF01636">
    <property type="entry name" value="APH"/>
    <property type="match status" value="1"/>
</dbReference>
<dbReference type="PANTHER" id="PTHR21064">
    <property type="entry name" value="AMINOGLYCOSIDE PHOSPHOTRANSFERASE DOMAIN-CONTAINING PROTEIN-RELATED"/>
    <property type="match status" value="1"/>
</dbReference>
<comment type="caution">
    <text evidence="2">The sequence shown here is derived from an EMBL/GenBank/DDBJ whole genome shotgun (WGS) entry which is preliminary data.</text>
</comment>